<evidence type="ECO:0000256" key="5">
    <source>
        <dbReference type="PIRSR" id="PIRSR015582-2"/>
    </source>
</evidence>
<keyword evidence="2 5" id="KW-0479">Metal-binding</keyword>
<dbReference type="OrthoDB" id="9768429at2"/>
<keyword evidence="7" id="KW-0456">Lyase</keyword>
<accession>A0A411YJK9</accession>
<dbReference type="PANTHER" id="PTHR32308:SF10">
    <property type="entry name" value="CITRATE LYASE SUBUNIT BETA"/>
    <property type="match status" value="1"/>
</dbReference>
<dbReference type="InterPro" id="IPR011206">
    <property type="entry name" value="Citrate_lyase_beta/mcl1/mcl2"/>
</dbReference>
<feature type="domain" description="HpcH/HpaI aldolase/citrate lyase" evidence="6">
    <location>
        <begin position="14"/>
        <end position="243"/>
    </location>
</feature>
<proteinExistence type="predicted"/>
<feature type="binding site" evidence="5">
    <location>
        <position position="167"/>
    </location>
    <ligand>
        <name>Mg(2+)</name>
        <dbReference type="ChEBI" id="CHEBI:18420"/>
    </ligand>
</feature>
<evidence type="ECO:0000256" key="1">
    <source>
        <dbReference type="ARBA" id="ARBA00001946"/>
    </source>
</evidence>
<feature type="binding site" evidence="4">
    <location>
        <position position="75"/>
    </location>
    <ligand>
        <name>substrate</name>
    </ligand>
</feature>
<evidence type="ECO:0000256" key="4">
    <source>
        <dbReference type="PIRSR" id="PIRSR015582-1"/>
    </source>
</evidence>
<evidence type="ECO:0000313" key="7">
    <source>
        <dbReference type="EMBL" id="QBI21371.1"/>
    </source>
</evidence>
<dbReference type="AlphaFoldDB" id="A0A411YJK9"/>
<dbReference type="KEGG" id="erz:ER308_18565"/>
<dbReference type="PANTHER" id="PTHR32308">
    <property type="entry name" value="LYASE BETA SUBUNIT, PUTATIVE (AFU_ORTHOLOGUE AFUA_4G13030)-RELATED"/>
    <property type="match status" value="1"/>
</dbReference>
<sequence>MSTDETVREPRLRRSVLAVPGNRPDMAEKAAAGDADEIFLDLEDAVPPDLKAEARDLVIRALMGTDCGDKTVAVRVNDVRSPWCHDDVSALLHGAGDRIDTLVVPKVEHPGELHFLAYLLDQLEAATEHGARIGVEAQVESGAGATRLEAISEVTDRLEALIFGPGDYAADLGIPAIDVGLGAEGTPGDPFHAVRTRIAQFARAVGAEAVDGPLADFTDDEGYRESARHALGVGFDGKWCIHPRQVPLANEVFTPSHRQVSRAAAMLAAYEEALAAGQGAATFEGAMIDEASRKMARRLIARGRAAGVRAE</sequence>
<name>A0A411YJK9_9ACTN</name>
<reference evidence="7 8" key="1">
    <citation type="submission" date="2019-01" db="EMBL/GenBank/DDBJ databases">
        <title>Egibacter rhizosphaerae EGI 80759T.</title>
        <authorList>
            <person name="Chen D.-D."/>
            <person name="Tian Y."/>
            <person name="Jiao J.-Y."/>
            <person name="Zhang X.-T."/>
            <person name="Zhang Y.-G."/>
            <person name="Zhang Y."/>
            <person name="Xiao M."/>
            <person name="Shu W.-S."/>
            <person name="Li W.-J."/>
        </authorList>
    </citation>
    <scope>NUCLEOTIDE SEQUENCE [LARGE SCALE GENOMIC DNA]</scope>
    <source>
        <strain evidence="7 8">EGI 80759</strain>
    </source>
</reference>
<feature type="binding site" evidence="5">
    <location>
        <position position="140"/>
    </location>
    <ligand>
        <name>Mg(2+)</name>
        <dbReference type="ChEBI" id="CHEBI:18420"/>
    </ligand>
</feature>
<protein>
    <submittedName>
        <fullName evidence="7">CoA ester lyase</fullName>
    </submittedName>
</protein>
<gene>
    <name evidence="7" type="ORF">ER308_18565</name>
</gene>
<comment type="cofactor">
    <cofactor evidence="1">
        <name>Mg(2+)</name>
        <dbReference type="ChEBI" id="CHEBI:18420"/>
    </cofactor>
</comment>
<dbReference type="InterPro" id="IPR015813">
    <property type="entry name" value="Pyrv/PenolPyrv_kinase-like_dom"/>
</dbReference>
<evidence type="ECO:0000256" key="3">
    <source>
        <dbReference type="ARBA" id="ARBA00022842"/>
    </source>
</evidence>
<keyword evidence="3 5" id="KW-0460">Magnesium</keyword>
<organism evidence="7 8">
    <name type="scientific">Egibacter rhizosphaerae</name>
    <dbReference type="NCBI Taxonomy" id="1670831"/>
    <lineage>
        <taxon>Bacteria</taxon>
        <taxon>Bacillati</taxon>
        <taxon>Actinomycetota</taxon>
        <taxon>Nitriliruptoria</taxon>
        <taxon>Egibacterales</taxon>
        <taxon>Egibacteraceae</taxon>
        <taxon>Egibacter</taxon>
    </lineage>
</organism>
<dbReference type="InterPro" id="IPR040442">
    <property type="entry name" value="Pyrv_kinase-like_dom_sf"/>
</dbReference>
<dbReference type="GO" id="GO:0006107">
    <property type="term" value="P:oxaloacetate metabolic process"/>
    <property type="evidence" value="ECO:0007669"/>
    <property type="project" value="TreeGrafter"/>
</dbReference>
<evidence type="ECO:0000259" key="6">
    <source>
        <dbReference type="Pfam" id="PF03328"/>
    </source>
</evidence>
<feature type="binding site" evidence="4">
    <location>
        <position position="140"/>
    </location>
    <ligand>
        <name>substrate</name>
    </ligand>
</feature>
<dbReference type="GO" id="GO:0016829">
    <property type="term" value="F:lyase activity"/>
    <property type="evidence" value="ECO:0007669"/>
    <property type="project" value="UniProtKB-KW"/>
</dbReference>
<dbReference type="PIRSF" id="PIRSF015582">
    <property type="entry name" value="Cit_lyase_B"/>
    <property type="match status" value="1"/>
</dbReference>
<dbReference type="InterPro" id="IPR005000">
    <property type="entry name" value="Aldolase/citrate-lyase_domain"/>
</dbReference>
<dbReference type="RefSeq" id="WP_131156364.1">
    <property type="nucleotide sequence ID" value="NZ_CP036402.1"/>
</dbReference>
<keyword evidence="8" id="KW-1185">Reference proteome</keyword>
<evidence type="ECO:0000256" key="2">
    <source>
        <dbReference type="ARBA" id="ARBA00022723"/>
    </source>
</evidence>
<dbReference type="EMBL" id="CP036402">
    <property type="protein sequence ID" value="QBI21371.1"/>
    <property type="molecule type" value="Genomic_DNA"/>
</dbReference>
<dbReference type="Proteomes" id="UP000291469">
    <property type="component" value="Chromosome"/>
</dbReference>
<dbReference type="Pfam" id="PF03328">
    <property type="entry name" value="HpcH_HpaI"/>
    <property type="match status" value="1"/>
</dbReference>
<dbReference type="Gene3D" id="3.20.20.60">
    <property type="entry name" value="Phosphoenolpyruvate-binding domains"/>
    <property type="match status" value="1"/>
</dbReference>
<evidence type="ECO:0000313" key="8">
    <source>
        <dbReference type="Proteomes" id="UP000291469"/>
    </source>
</evidence>
<dbReference type="GO" id="GO:0000287">
    <property type="term" value="F:magnesium ion binding"/>
    <property type="evidence" value="ECO:0007669"/>
    <property type="project" value="TreeGrafter"/>
</dbReference>
<dbReference type="SUPFAM" id="SSF51621">
    <property type="entry name" value="Phosphoenolpyruvate/pyruvate domain"/>
    <property type="match status" value="1"/>
</dbReference>